<reference evidence="1 2" key="1">
    <citation type="journal article" date="2010" name="Nat. Commun.">
        <title>The complete sequence of the smallest known nuclear genome from the microsporidian Encephalitozoon intestinalis.</title>
        <authorList>
            <person name="Corradi N."/>
            <person name="Pombert J.-F."/>
            <person name="Farinelli L."/>
            <person name="Didier E.S."/>
            <person name="Keeling P.J."/>
        </authorList>
    </citation>
    <scope>NUCLEOTIDE SEQUENCE [LARGE SCALE GENOMIC DNA]</scope>
    <source>
        <strain evidence="1 2">ATCC 50506</strain>
    </source>
</reference>
<sequence length="56" mass="6310">MKENIEKAYNRLIRGLDSGIRLDGASISESIESLEAILEELVVQLEDPGFDFLEDK</sequence>
<dbReference type="KEGG" id="ein:Eint_110425"/>
<keyword evidence="2" id="KW-1185">Reference proteome</keyword>
<dbReference type="AlphaFoldDB" id="W8P9E8"/>
<dbReference type="Proteomes" id="UP000002313">
    <property type="component" value="Chromosome XI"/>
</dbReference>
<dbReference type="GeneID" id="20314105"/>
<proteinExistence type="predicted"/>
<dbReference type="RefSeq" id="XP_009161912.1">
    <property type="nucleotide sequence ID" value="XM_009163648.1"/>
</dbReference>
<evidence type="ECO:0000313" key="2">
    <source>
        <dbReference type="Proteomes" id="UP000002313"/>
    </source>
</evidence>
<organism evidence="1 2">
    <name type="scientific">Encephalitozoon intestinalis (strain ATCC 50506)</name>
    <name type="common">Microsporidian parasite</name>
    <name type="synonym">Septata intestinalis</name>
    <dbReference type="NCBI Taxonomy" id="876142"/>
    <lineage>
        <taxon>Eukaryota</taxon>
        <taxon>Fungi</taxon>
        <taxon>Fungi incertae sedis</taxon>
        <taxon>Microsporidia</taxon>
        <taxon>Unikaryonidae</taxon>
        <taxon>Encephalitozoon</taxon>
    </lineage>
</organism>
<dbReference type="EMBL" id="CP001952">
    <property type="protein sequence ID" value="AHL30167.1"/>
    <property type="molecule type" value="Genomic_DNA"/>
</dbReference>
<evidence type="ECO:0000313" key="1">
    <source>
        <dbReference type="EMBL" id="AHL30167.1"/>
    </source>
</evidence>
<accession>W8P9E8</accession>
<dbReference type="VEuPathDB" id="MicrosporidiaDB:Eint_110425"/>
<protein>
    <submittedName>
        <fullName evidence="1">Uncharacterized protein</fullName>
    </submittedName>
</protein>
<gene>
    <name evidence="1" type="ORF">Eint_110425</name>
</gene>
<reference evidence="1 2" key="2">
    <citation type="journal article" date="2012" name="Proc. Natl. Acad. Sci. U.S.A.">
        <title>Gain and loss of multiple functionally related, horizontally transferred genes in the reduced genomes of two microsporidian parasites.</title>
        <authorList>
            <person name="Pombert J.-F."/>
            <person name="Selman M."/>
            <person name="Burki F."/>
            <person name="Bardell F.T."/>
            <person name="Farinelli L."/>
            <person name="Solter L.F."/>
            <person name="Whitman D.W."/>
            <person name="Weiss L.M."/>
            <person name="Corradi N."/>
            <person name="Keeling P.J."/>
        </authorList>
    </citation>
    <scope>NUCLEOTIDE SEQUENCE [LARGE SCALE GENOMIC DNA]</scope>
    <source>
        <strain evidence="1 2">ATCC 50506</strain>
    </source>
</reference>
<dbReference type="HOGENOM" id="CLU_3014139_0_0_1"/>
<name>W8P9E8_ENCIT</name>